<dbReference type="RefSeq" id="XP_011270548.1">
    <property type="nucleotide sequence ID" value="XM_011272246.1"/>
</dbReference>
<reference evidence="3" key="1">
    <citation type="submission" date="2011-02" db="EMBL/GenBank/DDBJ databases">
        <title>The Genome Sequence of Capsaspora owczarzaki ATCC 30864.</title>
        <authorList>
            <person name="Russ C."/>
            <person name="Cuomo C."/>
            <person name="Burger G."/>
            <person name="Gray M.W."/>
            <person name="Holland P.W.H."/>
            <person name="King N."/>
            <person name="Lang F.B.F."/>
            <person name="Roger A.J."/>
            <person name="Ruiz-Trillo I."/>
            <person name="Young S.K."/>
            <person name="Zeng Q."/>
            <person name="Gargeya S."/>
            <person name="Alvarado L."/>
            <person name="Berlin A."/>
            <person name="Chapman S.B."/>
            <person name="Chen Z."/>
            <person name="Freedman E."/>
            <person name="Gellesch M."/>
            <person name="Goldberg J."/>
            <person name="Griggs A."/>
            <person name="Gujja S."/>
            <person name="Heilman E."/>
            <person name="Heiman D."/>
            <person name="Howarth C."/>
            <person name="Mehta T."/>
            <person name="Neiman D."/>
            <person name="Pearson M."/>
            <person name="Roberts A."/>
            <person name="Saif S."/>
            <person name="Shea T."/>
            <person name="Shenoy N."/>
            <person name="Sisk P."/>
            <person name="Stolte C."/>
            <person name="Sykes S."/>
            <person name="White J."/>
            <person name="Yandava C."/>
            <person name="Haas B."/>
            <person name="Nusbaum C."/>
            <person name="Birren B."/>
        </authorList>
    </citation>
    <scope>NUCLEOTIDE SEQUENCE</scope>
    <source>
        <strain evidence="3">ATCC 30864</strain>
    </source>
</reference>
<gene>
    <name evidence="2" type="ORF">CAOG_008886</name>
</gene>
<protein>
    <submittedName>
        <fullName evidence="2">Uncharacterized protein</fullName>
    </submittedName>
</protein>
<evidence type="ECO:0000313" key="3">
    <source>
        <dbReference type="Proteomes" id="UP000008743"/>
    </source>
</evidence>
<evidence type="ECO:0000256" key="1">
    <source>
        <dbReference type="SAM" id="MobiDB-lite"/>
    </source>
</evidence>
<dbReference type="EMBL" id="KE346368">
    <property type="protein sequence ID" value="KJE94837.1"/>
    <property type="molecule type" value="Genomic_DNA"/>
</dbReference>
<name>A0A0D2VU03_CAPO3</name>
<proteinExistence type="predicted"/>
<evidence type="ECO:0000313" key="2">
    <source>
        <dbReference type="EMBL" id="KJE94837.1"/>
    </source>
</evidence>
<feature type="region of interest" description="Disordered" evidence="1">
    <location>
        <begin position="1"/>
        <end position="20"/>
    </location>
</feature>
<dbReference type="InParanoid" id="A0A0D2VU03"/>
<sequence length="62" mass="6916">MPAENEKTVNMPTTTTVEEKPVEQPNIAERIGNAFVHAKDVMAEKMGLSHKETHKDETQPKA</sequence>
<accession>A0A0D2VU03</accession>
<organism evidence="2 3">
    <name type="scientific">Capsaspora owczarzaki (strain ATCC 30864)</name>
    <dbReference type="NCBI Taxonomy" id="595528"/>
    <lineage>
        <taxon>Eukaryota</taxon>
        <taxon>Filasterea</taxon>
        <taxon>Capsaspora</taxon>
    </lineage>
</organism>
<dbReference type="Proteomes" id="UP000008743">
    <property type="component" value="Unassembled WGS sequence"/>
</dbReference>
<keyword evidence="3" id="KW-1185">Reference proteome</keyword>
<dbReference type="AlphaFoldDB" id="A0A0D2VU03"/>